<evidence type="ECO:0000313" key="3">
    <source>
        <dbReference type="EMBL" id="QLH48789.1"/>
    </source>
</evidence>
<organism evidence="2 4">
    <name type="scientific">Candidatus Accumulibacter cognatus</name>
    <dbReference type="NCBI Taxonomy" id="2954383"/>
    <lineage>
        <taxon>Bacteria</taxon>
        <taxon>Pseudomonadati</taxon>
        <taxon>Pseudomonadota</taxon>
        <taxon>Betaproteobacteria</taxon>
        <taxon>Candidatus Accumulibacter</taxon>
    </lineage>
</organism>
<accession>A0A080M3U4</accession>
<proteinExistence type="predicted"/>
<reference evidence="3 5" key="2">
    <citation type="journal article" date="2019" name="Microbiome">
        <title>Annotated bacterial chromosomes from frame-shift-corrected long-read metagenomic data.</title>
        <authorList>
            <person name="Arumugam K."/>
            <person name="Bagci C."/>
            <person name="Bessarab I."/>
            <person name="Beier S."/>
            <person name="Buchfink B."/>
            <person name="Gorska A."/>
            <person name="Qiu G."/>
            <person name="Huson D.H."/>
            <person name="Williams R.B.H."/>
        </authorList>
    </citation>
    <scope>NUCLEOTIDE SEQUENCE [LARGE SCALE GENOMIC DNA]</scope>
    <source>
        <strain evidence="3">SSA1</strain>
    </source>
</reference>
<dbReference type="AlphaFoldDB" id="A0A080M3U4"/>
<feature type="region of interest" description="Disordered" evidence="1">
    <location>
        <begin position="55"/>
        <end position="75"/>
    </location>
</feature>
<dbReference type="Proteomes" id="UP000509684">
    <property type="component" value="Chromosome"/>
</dbReference>
<evidence type="ECO:0000256" key="1">
    <source>
        <dbReference type="SAM" id="MobiDB-lite"/>
    </source>
</evidence>
<dbReference type="KEGG" id="acog:HWD57_02560"/>
<dbReference type="EMBL" id="CP058708">
    <property type="protein sequence ID" value="QLH48789.1"/>
    <property type="molecule type" value="Genomic_DNA"/>
</dbReference>
<gene>
    <name evidence="2" type="ORF">AW06_003193</name>
    <name evidence="3" type="ORF">HWD57_02560</name>
</gene>
<reference evidence="2 4" key="1">
    <citation type="submission" date="2014-02" db="EMBL/GenBank/DDBJ databases">
        <title>Expanding our view of genomic diversity in Candidatus Accumulibacter clades.</title>
        <authorList>
            <person name="Skennerton C.T."/>
            <person name="Barr J.J."/>
            <person name="Slater F.R."/>
            <person name="Bond P.L."/>
            <person name="Tyson G.W."/>
        </authorList>
    </citation>
    <scope>NUCLEOTIDE SEQUENCE [LARGE SCALE GENOMIC DNA]</scope>
    <source>
        <strain evidence="4">SK-02</strain>
    </source>
</reference>
<accession>A0A7D5NBD2</accession>
<evidence type="ECO:0000313" key="4">
    <source>
        <dbReference type="Proteomes" id="UP000021315"/>
    </source>
</evidence>
<evidence type="ECO:0000313" key="2">
    <source>
        <dbReference type="EMBL" id="KFB75726.1"/>
    </source>
</evidence>
<dbReference type="EMBL" id="JDST02000075">
    <property type="protein sequence ID" value="KFB75726.1"/>
    <property type="molecule type" value="Genomic_DNA"/>
</dbReference>
<evidence type="ECO:0000313" key="5">
    <source>
        <dbReference type="Proteomes" id="UP000509684"/>
    </source>
</evidence>
<dbReference type="Proteomes" id="UP000021315">
    <property type="component" value="Unassembled WGS sequence"/>
</dbReference>
<name>A0A080M3U4_9PROT</name>
<protein>
    <submittedName>
        <fullName evidence="2">Uncharacterized protein</fullName>
    </submittedName>
</protein>
<sequence length="75" mass="8139">MEPVDCPFTASFLLATLDIGEILAEHISPLRERLASMLETSQDAAADIVRRIRNLSALPPGTAPPNTSRRSPRPS</sequence>
<dbReference type="RefSeq" id="WP_034951377.1">
    <property type="nucleotide sequence ID" value="NZ_JDST02000075.1"/>
</dbReference>
<reference evidence="3" key="3">
    <citation type="submission" date="2020-06" db="EMBL/GenBank/DDBJ databases">
        <authorList>
            <person name="Arumugam K."/>
            <person name="Besarab I."/>
            <person name="Haryono M."/>
            <person name="Bagci C."/>
            <person name="Beier S."/>
            <person name="Buchfink B."/>
            <person name="Gorska A."/>
            <person name="Qiu G."/>
            <person name="Huson D.H."/>
            <person name="Williams R.B."/>
        </authorList>
    </citation>
    <scope>NUCLEOTIDE SEQUENCE</scope>
    <source>
        <strain evidence="3">SSA1</strain>
    </source>
</reference>
<keyword evidence="4" id="KW-1185">Reference proteome</keyword>